<accession>A0A2K9ZIP0</accession>
<keyword evidence="1" id="KW-0614">Plasmid</keyword>
<dbReference type="EMBL" id="CP025017">
    <property type="protein sequence ID" value="AUW48127.1"/>
    <property type="molecule type" value="Genomic_DNA"/>
</dbReference>
<dbReference type="Proteomes" id="UP000238523">
    <property type="component" value="Plasmid pRLN5"/>
</dbReference>
<protein>
    <submittedName>
        <fullName evidence="1">Uncharacterized protein</fullName>
    </submittedName>
</protein>
<geneLocation type="plasmid" evidence="2">
    <name>prln5</name>
</geneLocation>
<gene>
    <name evidence="1" type="ORF">CUJ84_pRLN5000105</name>
</gene>
<reference evidence="1 2" key="1">
    <citation type="submission" date="2017-11" db="EMBL/GenBank/DDBJ databases">
        <title>Complete genome of Rhizobium leguminosarum Norway, an ineffective micro-symbiont.</title>
        <authorList>
            <person name="Hoffrichter A."/>
            <person name="Liang J."/>
            <person name="Brachmann A."/>
            <person name="Marin M."/>
        </authorList>
    </citation>
    <scope>NUCLEOTIDE SEQUENCE [LARGE SCALE GENOMIC DNA]</scope>
    <source>
        <strain evidence="1 2">Norway</strain>
        <plasmid evidence="2">Plasmid prln5</plasmid>
    </source>
</reference>
<proteinExistence type="predicted"/>
<name>A0A2K9ZIP0_RHILE</name>
<evidence type="ECO:0000313" key="2">
    <source>
        <dbReference type="Proteomes" id="UP000238523"/>
    </source>
</evidence>
<organism evidence="1 2">
    <name type="scientific">Rhizobium leguminosarum</name>
    <dbReference type="NCBI Taxonomy" id="384"/>
    <lineage>
        <taxon>Bacteria</taxon>
        <taxon>Pseudomonadati</taxon>
        <taxon>Pseudomonadota</taxon>
        <taxon>Alphaproteobacteria</taxon>
        <taxon>Hyphomicrobiales</taxon>
        <taxon>Rhizobiaceae</taxon>
        <taxon>Rhizobium/Agrobacterium group</taxon>
        <taxon>Rhizobium</taxon>
    </lineage>
</organism>
<evidence type="ECO:0000313" key="1">
    <source>
        <dbReference type="EMBL" id="AUW48127.1"/>
    </source>
</evidence>
<dbReference type="AlphaFoldDB" id="A0A2K9ZIP0"/>
<sequence>MLSCPATAASIARDVWLNLIPLNRESSPPKKIATELEREIDGGAAAAAVAQRHARIAFLQATPSE</sequence>